<dbReference type="SMART" id="SM00421">
    <property type="entry name" value="HTH_LUXR"/>
    <property type="match status" value="1"/>
</dbReference>
<gene>
    <name evidence="4" type="ORF">AC230_19375</name>
</gene>
<dbReference type="InterPro" id="IPR041664">
    <property type="entry name" value="AAA_16"/>
</dbReference>
<organism evidence="4 5">
    <name type="scientific">Streptomyces caatingaensis</name>
    <dbReference type="NCBI Taxonomy" id="1678637"/>
    <lineage>
        <taxon>Bacteria</taxon>
        <taxon>Bacillati</taxon>
        <taxon>Actinomycetota</taxon>
        <taxon>Actinomycetes</taxon>
        <taxon>Kitasatosporales</taxon>
        <taxon>Streptomycetaceae</taxon>
        <taxon>Streptomyces</taxon>
    </lineage>
</organism>
<dbReference type="Gene3D" id="1.10.10.10">
    <property type="entry name" value="Winged helix-like DNA-binding domain superfamily/Winged helix DNA-binding domain"/>
    <property type="match status" value="1"/>
</dbReference>
<evidence type="ECO:0000256" key="1">
    <source>
        <dbReference type="ARBA" id="ARBA00022741"/>
    </source>
</evidence>
<dbReference type="Proteomes" id="UP000037288">
    <property type="component" value="Unassembled WGS sequence"/>
</dbReference>
<dbReference type="PROSITE" id="PS00622">
    <property type="entry name" value="HTH_LUXR_1"/>
    <property type="match status" value="1"/>
</dbReference>
<dbReference type="EMBL" id="LFXA01000012">
    <property type="protein sequence ID" value="KNB50938.1"/>
    <property type="molecule type" value="Genomic_DNA"/>
</dbReference>
<dbReference type="OrthoDB" id="3178131at2"/>
<dbReference type="SUPFAM" id="SSF52540">
    <property type="entry name" value="P-loop containing nucleoside triphosphate hydrolases"/>
    <property type="match status" value="1"/>
</dbReference>
<sequence>MIFAERGSEIALLRELFEQSQRHRAQVALVEGAVASGKTVLLHTFGEEAAGAGALVLTAMGSRAERSHPFGVLSQLFHDLHDRQLQSWADDQISAFLGQSPGDPAPERDPVPDQDPVAMKQATARIARTLCAALLEFAADRPIVIGIDDVQYADAPSLQVLLYLLRRLKTDKLLVVLTEWTVSPLAHPAFRAELLRQPNCHGIRLRPLSVGQVAEVLTEYLNETAAGLLAPAYHDVCGGNPLLLRGLIEDGVLRPMDDQNALPAVPSTEESFRQAVFACLYRWDQSAIDVARGLAVLDGPAEPGIIGQLVGMEQPRVVKIVDSLAGSRLLRDGQLRHPAVRAAVLDTLPLDDQVGLHLRAAQLLHDGGADATAVARHLVAAGGIPGQWAVRVLQDAGTQALAEANLRFTLSCLELAQRDCEDPVLRASLTLSLTELLWSCDPSAAARYLTPLKEAAVRGDLERSKALTVALQLFWHGRTQEAHELIAWFKSSAEEAGARDSSRSCPLKSLHHWLHLGSQPPHNGLEALDADAGAGDQGATAPRSAQAALVTALHEGMRGRVVDWAENALATTLRLSSKTMGEVQFALSALINTGRTGKAAAFCRKFLAEARVQQTTTWEALLTAFLAEVSLRQGALHRAVEQAQDALRLLSARGWGTAIGHPLSVQLFALTSLSRHEEAARVLRQAVPEGMFQSPSGLRYLRARGHHYLATHRPGDAYLDFHRCGELSRSWAMDLPEMVPWRSDLALAHLALGRGKAARELLAEQLAMPGAHDPRVRGLSLRALAEAEDGKRRTALLREAVDLLGTSGDQAQLACALAELSRAHHELGEFSRARLLGQQALQLAEDCGAQQLCRTLLSTGDAAKSLEDSGADGVEALSDAERRVAALAAVGHTNREIARELYITVSTVEQHLTRVYRKLNVKQRADLPLRLKESGDRGAPELAGAGSTA</sequence>
<dbReference type="InterPro" id="IPR036388">
    <property type="entry name" value="WH-like_DNA-bd_sf"/>
</dbReference>
<dbReference type="GO" id="GO:0005737">
    <property type="term" value="C:cytoplasm"/>
    <property type="evidence" value="ECO:0007669"/>
    <property type="project" value="TreeGrafter"/>
</dbReference>
<feature type="domain" description="HTH luxR-type" evidence="3">
    <location>
        <begin position="870"/>
        <end position="935"/>
    </location>
</feature>
<dbReference type="Pfam" id="PF00196">
    <property type="entry name" value="GerE"/>
    <property type="match status" value="1"/>
</dbReference>
<keyword evidence="2" id="KW-0067">ATP-binding</keyword>
<dbReference type="Gene3D" id="1.25.40.10">
    <property type="entry name" value="Tetratricopeptide repeat domain"/>
    <property type="match status" value="1"/>
</dbReference>
<dbReference type="Pfam" id="PF13191">
    <property type="entry name" value="AAA_16"/>
    <property type="match status" value="1"/>
</dbReference>
<evidence type="ECO:0000256" key="2">
    <source>
        <dbReference type="ARBA" id="ARBA00022840"/>
    </source>
</evidence>
<dbReference type="PANTHER" id="PTHR16305">
    <property type="entry name" value="TESTICULAR SOLUBLE ADENYLYL CYCLASE"/>
    <property type="match status" value="1"/>
</dbReference>
<dbReference type="PROSITE" id="PS50043">
    <property type="entry name" value="HTH_LUXR_2"/>
    <property type="match status" value="1"/>
</dbReference>
<dbReference type="STRING" id="1678637.AC230_19375"/>
<dbReference type="PATRIC" id="fig|1678637.3.peg.4166"/>
<evidence type="ECO:0000259" key="3">
    <source>
        <dbReference type="PROSITE" id="PS50043"/>
    </source>
</evidence>
<dbReference type="GO" id="GO:0003677">
    <property type="term" value="F:DNA binding"/>
    <property type="evidence" value="ECO:0007669"/>
    <property type="project" value="InterPro"/>
</dbReference>
<keyword evidence="5" id="KW-1185">Reference proteome</keyword>
<dbReference type="PANTHER" id="PTHR16305:SF35">
    <property type="entry name" value="TRANSCRIPTIONAL ACTIVATOR DOMAIN"/>
    <property type="match status" value="1"/>
</dbReference>
<dbReference type="SUPFAM" id="SSF46894">
    <property type="entry name" value="C-terminal effector domain of the bipartite response regulators"/>
    <property type="match status" value="1"/>
</dbReference>
<dbReference type="InterPro" id="IPR016032">
    <property type="entry name" value="Sig_transdc_resp-reg_C-effctor"/>
</dbReference>
<dbReference type="CDD" id="cd06170">
    <property type="entry name" value="LuxR_C_like"/>
    <property type="match status" value="1"/>
</dbReference>
<accession>A0A0K9XCK2</accession>
<keyword evidence="1" id="KW-0547">Nucleotide-binding</keyword>
<dbReference type="GO" id="GO:0004016">
    <property type="term" value="F:adenylate cyclase activity"/>
    <property type="evidence" value="ECO:0007669"/>
    <property type="project" value="TreeGrafter"/>
</dbReference>
<dbReference type="InterPro" id="IPR027417">
    <property type="entry name" value="P-loop_NTPase"/>
</dbReference>
<name>A0A0K9XCK2_9ACTN</name>
<dbReference type="RefSeq" id="WP_078871395.1">
    <property type="nucleotide sequence ID" value="NZ_LFXA01000012.1"/>
</dbReference>
<dbReference type="GO" id="GO:0005524">
    <property type="term" value="F:ATP binding"/>
    <property type="evidence" value="ECO:0007669"/>
    <property type="project" value="UniProtKB-KW"/>
</dbReference>
<evidence type="ECO:0000313" key="4">
    <source>
        <dbReference type="EMBL" id="KNB50938.1"/>
    </source>
</evidence>
<dbReference type="InterPro" id="IPR000792">
    <property type="entry name" value="Tscrpt_reg_LuxR_C"/>
</dbReference>
<proteinExistence type="predicted"/>
<protein>
    <recommendedName>
        <fullName evidence="3">HTH luxR-type domain-containing protein</fullName>
    </recommendedName>
</protein>
<dbReference type="InterPro" id="IPR011990">
    <property type="entry name" value="TPR-like_helical_dom_sf"/>
</dbReference>
<comment type="caution">
    <text evidence="4">The sequence shown here is derived from an EMBL/GenBank/DDBJ whole genome shotgun (WGS) entry which is preliminary data.</text>
</comment>
<dbReference type="AlphaFoldDB" id="A0A0K9XCK2"/>
<evidence type="ECO:0000313" key="5">
    <source>
        <dbReference type="Proteomes" id="UP000037288"/>
    </source>
</evidence>
<dbReference type="SUPFAM" id="SSF48452">
    <property type="entry name" value="TPR-like"/>
    <property type="match status" value="1"/>
</dbReference>
<dbReference type="PRINTS" id="PR00038">
    <property type="entry name" value="HTHLUXR"/>
</dbReference>
<dbReference type="GO" id="GO:0006355">
    <property type="term" value="P:regulation of DNA-templated transcription"/>
    <property type="evidence" value="ECO:0007669"/>
    <property type="project" value="InterPro"/>
</dbReference>
<reference evidence="5" key="1">
    <citation type="submission" date="2015-07" db="EMBL/GenBank/DDBJ databases">
        <title>Draft genome sequence of Streptomyces sp. CMAA 1322, a bacterium isolated from Caatinga biome, from dry forest semiarid of Brazil.</title>
        <authorList>
            <person name="Santos S.N."/>
            <person name="Gacesa R."/>
            <person name="Taketani R.G."/>
            <person name="Long P.F."/>
            <person name="Melo I.S."/>
        </authorList>
    </citation>
    <scope>NUCLEOTIDE SEQUENCE [LARGE SCALE GENOMIC DNA]</scope>
    <source>
        <strain evidence="5">CMAA 1322</strain>
    </source>
</reference>